<feature type="binding site" evidence="16">
    <location>
        <position position="6"/>
    </location>
    <ligand>
        <name>Mg(2+)</name>
        <dbReference type="ChEBI" id="CHEBI:18420"/>
    </ligand>
</feature>
<dbReference type="EC" id="2.7.7.7" evidence="16"/>
<evidence type="ECO:0000256" key="11">
    <source>
        <dbReference type="ARBA" id="ARBA00022842"/>
    </source>
</evidence>
<keyword evidence="5 16" id="KW-0963">Cytoplasm</keyword>
<dbReference type="InterPro" id="IPR043502">
    <property type="entry name" value="DNA/RNA_pol_sf"/>
</dbReference>
<dbReference type="NCBIfam" id="NF002882">
    <property type="entry name" value="PRK03348.1"/>
    <property type="match status" value="1"/>
</dbReference>
<comment type="similarity">
    <text evidence="2 16">Belongs to the DNA polymerase type-Y family.</text>
</comment>
<evidence type="ECO:0000256" key="6">
    <source>
        <dbReference type="ARBA" id="ARBA00022679"/>
    </source>
</evidence>
<dbReference type="InterPro" id="IPR001126">
    <property type="entry name" value="UmuC"/>
</dbReference>
<evidence type="ECO:0000256" key="9">
    <source>
        <dbReference type="ARBA" id="ARBA00022723"/>
    </source>
</evidence>
<dbReference type="InterPro" id="IPR036775">
    <property type="entry name" value="DNA_pol_Y-fam_lit_finger_sf"/>
</dbReference>
<dbReference type="Proteomes" id="UP000317318">
    <property type="component" value="Chromosome"/>
</dbReference>
<evidence type="ECO:0000256" key="8">
    <source>
        <dbReference type="ARBA" id="ARBA00022705"/>
    </source>
</evidence>
<dbReference type="GO" id="GO:0006281">
    <property type="term" value="P:DNA repair"/>
    <property type="evidence" value="ECO:0007669"/>
    <property type="project" value="UniProtKB-UniRule"/>
</dbReference>
<feature type="domain" description="UmuC" evidence="17">
    <location>
        <begin position="2"/>
        <end position="182"/>
    </location>
</feature>
<evidence type="ECO:0000256" key="16">
    <source>
        <dbReference type="HAMAP-Rule" id="MF_01113"/>
    </source>
</evidence>
<organism evidence="18 19">
    <name type="scientific">Stratiformator vulcanicus</name>
    <dbReference type="NCBI Taxonomy" id="2527980"/>
    <lineage>
        <taxon>Bacteria</taxon>
        <taxon>Pseudomonadati</taxon>
        <taxon>Planctomycetota</taxon>
        <taxon>Planctomycetia</taxon>
        <taxon>Planctomycetales</taxon>
        <taxon>Planctomycetaceae</taxon>
        <taxon>Stratiformator</taxon>
    </lineage>
</organism>
<dbReference type="GO" id="GO:0003887">
    <property type="term" value="F:DNA-directed DNA polymerase activity"/>
    <property type="evidence" value="ECO:0007669"/>
    <property type="project" value="UniProtKB-UniRule"/>
</dbReference>
<evidence type="ECO:0000313" key="18">
    <source>
        <dbReference type="EMBL" id="QDT37742.1"/>
    </source>
</evidence>
<dbReference type="FunFam" id="3.40.1170.60:FF:000001">
    <property type="entry name" value="DNA polymerase IV"/>
    <property type="match status" value="1"/>
</dbReference>
<gene>
    <name evidence="16 18" type="primary">dinB</name>
    <name evidence="18" type="ORF">Pan189_21240</name>
</gene>
<keyword evidence="14 16" id="KW-0234">DNA repair</keyword>
<evidence type="ECO:0000256" key="14">
    <source>
        <dbReference type="ARBA" id="ARBA00023204"/>
    </source>
</evidence>
<evidence type="ECO:0000256" key="12">
    <source>
        <dbReference type="ARBA" id="ARBA00022932"/>
    </source>
</evidence>
<dbReference type="Gene3D" id="3.40.1170.60">
    <property type="match status" value="1"/>
</dbReference>
<sequence>MILHVDMDAFYASVEERDRPELRGKPVVVGGRSGRGVVSAANYVARKFGIHSAMPGFKAKRLCPHAIFVKGRMSRYAEVSKQIREIFHRYTPLVQPLSLDEAFLDVTGSERLFGPAVDVGRRIQTDIGTELDLPCSVGVAPNKFLAKIASDLEKPNGFTVVQPGTELDFLAPLSVSRIWGVGPVAQKKLAALGIETVAQLRAVPMDIMKSRFGSHGEHLARLSRAIDDREVIPDHTAKSISHEHTFGDDIRDLEILRSWLRELTDQVGRRLRRHDRKARTVTLKIRYEDFATYSRSRTLPEPTNVTELFWRAADELLREHLPSRRLSVRLLGIGVSQIEASPLVQRSLFDEDTSRLQQLDGVCDEITERFGSGAVKHALSLGVGRREASENTDDLKQ</sequence>
<keyword evidence="19" id="KW-1185">Reference proteome</keyword>
<keyword evidence="6 16" id="KW-0808">Transferase</keyword>
<dbReference type="GO" id="GO:0003684">
    <property type="term" value="F:damaged DNA binding"/>
    <property type="evidence" value="ECO:0007669"/>
    <property type="project" value="InterPro"/>
</dbReference>
<dbReference type="Pfam" id="PF11799">
    <property type="entry name" value="IMS_C"/>
    <property type="match status" value="1"/>
</dbReference>
<dbReference type="NCBIfam" id="NF002751">
    <property type="entry name" value="PRK02794.1"/>
    <property type="match status" value="1"/>
</dbReference>
<dbReference type="RefSeq" id="WP_145363832.1">
    <property type="nucleotide sequence ID" value="NZ_CP036268.1"/>
</dbReference>
<dbReference type="SUPFAM" id="SSF56672">
    <property type="entry name" value="DNA/RNA polymerases"/>
    <property type="match status" value="1"/>
</dbReference>
<dbReference type="GO" id="GO:0005829">
    <property type="term" value="C:cytosol"/>
    <property type="evidence" value="ECO:0007669"/>
    <property type="project" value="TreeGrafter"/>
</dbReference>
<keyword evidence="11 16" id="KW-0460">Magnesium</keyword>
<comment type="catalytic activity">
    <reaction evidence="15 16">
        <text>DNA(n) + a 2'-deoxyribonucleoside 5'-triphosphate = DNA(n+1) + diphosphate</text>
        <dbReference type="Rhea" id="RHEA:22508"/>
        <dbReference type="Rhea" id="RHEA-COMP:17339"/>
        <dbReference type="Rhea" id="RHEA-COMP:17340"/>
        <dbReference type="ChEBI" id="CHEBI:33019"/>
        <dbReference type="ChEBI" id="CHEBI:61560"/>
        <dbReference type="ChEBI" id="CHEBI:173112"/>
        <dbReference type="EC" id="2.7.7.7"/>
    </reaction>
</comment>
<dbReference type="InterPro" id="IPR017961">
    <property type="entry name" value="DNA_pol_Y-fam_little_finger"/>
</dbReference>
<keyword evidence="12 16" id="KW-0239">DNA-directed DNA polymerase</keyword>
<dbReference type="Pfam" id="PF00817">
    <property type="entry name" value="IMS"/>
    <property type="match status" value="1"/>
</dbReference>
<feature type="site" description="Substrate discrimination" evidence="16">
    <location>
        <position position="11"/>
    </location>
</feature>
<proteinExistence type="inferred from homology"/>
<reference evidence="18 19" key="1">
    <citation type="submission" date="2019-02" db="EMBL/GenBank/DDBJ databases">
        <title>Deep-cultivation of Planctomycetes and their phenomic and genomic characterization uncovers novel biology.</title>
        <authorList>
            <person name="Wiegand S."/>
            <person name="Jogler M."/>
            <person name="Boedeker C."/>
            <person name="Pinto D."/>
            <person name="Vollmers J."/>
            <person name="Rivas-Marin E."/>
            <person name="Kohn T."/>
            <person name="Peeters S.H."/>
            <person name="Heuer A."/>
            <person name="Rast P."/>
            <person name="Oberbeckmann S."/>
            <person name="Bunk B."/>
            <person name="Jeske O."/>
            <person name="Meyerdierks A."/>
            <person name="Storesund J.E."/>
            <person name="Kallscheuer N."/>
            <person name="Luecker S."/>
            <person name="Lage O.M."/>
            <person name="Pohl T."/>
            <person name="Merkel B.J."/>
            <person name="Hornburger P."/>
            <person name="Mueller R.-W."/>
            <person name="Bruemmer F."/>
            <person name="Labrenz M."/>
            <person name="Spormann A.M."/>
            <person name="Op den Camp H."/>
            <person name="Overmann J."/>
            <person name="Amann R."/>
            <person name="Jetten M.S.M."/>
            <person name="Mascher T."/>
            <person name="Medema M.H."/>
            <person name="Devos D.P."/>
            <person name="Kaster A.-K."/>
            <person name="Ovreas L."/>
            <person name="Rohde M."/>
            <person name="Galperin M.Y."/>
            <person name="Jogler C."/>
        </authorList>
    </citation>
    <scope>NUCLEOTIDE SEQUENCE [LARGE SCALE GENOMIC DNA]</scope>
    <source>
        <strain evidence="18 19">Pan189</strain>
    </source>
</reference>
<dbReference type="GO" id="GO:0042276">
    <property type="term" value="P:error-prone translesion synthesis"/>
    <property type="evidence" value="ECO:0007669"/>
    <property type="project" value="TreeGrafter"/>
</dbReference>
<dbReference type="Gene3D" id="1.10.150.20">
    <property type="entry name" value="5' to 3' exonuclease, C-terminal subdomain"/>
    <property type="match status" value="1"/>
</dbReference>
<dbReference type="CDD" id="cd03586">
    <property type="entry name" value="PolY_Pol_IV_kappa"/>
    <property type="match status" value="1"/>
</dbReference>
<evidence type="ECO:0000256" key="7">
    <source>
        <dbReference type="ARBA" id="ARBA00022695"/>
    </source>
</evidence>
<evidence type="ECO:0000256" key="15">
    <source>
        <dbReference type="ARBA" id="ARBA00049244"/>
    </source>
</evidence>
<dbReference type="Gene3D" id="3.30.70.270">
    <property type="match status" value="1"/>
</dbReference>
<dbReference type="KEGG" id="svp:Pan189_21240"/>
<evidence type="ECO:0000313" key="19">
    <source>
        <dbReference type="Proteomes" id="UP000317318"/>
    </source>
</evidence>
<keyword evidence="8 16" id="KW-0235">DNA replication</keyword>
<evidence type="ECO:0000256" key="3">
    <source>
        <dbReference type="ARBA" id="ARBA00011245"/>
    </source>
</evidence>
<comment type="subunit">
    <text evidence="3 16">Monomer.</text>
</comment>
<dbReference type="PANTHER" id="PTHR11076">
    <property type="entry name" value="DNA REPAIR POLYMERASE UMUC / TRANSFERASE FAMILY MEMBER"/>
    <property type="match status" value="1"/>
</dbReference>
<dbReference type="AlphaFoldDB" id="A0A517R1J2"/>
<dbReference type="OrthoDB" id="9808813at2"/>
<feature type="active site" evidence="16">
    <location>
        <position position="101"/>
    </location>
</feature>
<evidence type="ECO:0000259" key="17">
    <source>
        <dbReference type="PROSITE" id="PS50173"/>
    </source>
</evidence>
<comment type="subcellular location">
    <subcellularLocation>
        <location evidence="1 16">Cytoplasm</location>
    </subcellularLocation>
</comment>
<keyword evidence="7 16" id="KW-0548">Nucleotidyltransferase</keyword>
<dbReference type="PROSITE" id="PS50173">
    <property type="entry name" value="UMUC"/>
    <property type="match status" value="1"/>
</dbReference>
<evidence type="ECO:0000256" key="2">
    <source>
        <dbReference type="ARBA" id="ARBA00010945"/>
    </source>
</evidence>
<dbReference type="InterPro" id="IPR024728">
    <property type="entry name" value="PolY_HhH_motif"/>
</dbReference>
<dbReference type="NCBIfam" id="NF003015">
    <property type="entry name" value="PRK03858.1"/>
    <property type="match status" value="1"/>
</dbReference>
<keyword evidence="4 16" id="KW-0515">Mutator protein</keyword>
<protein>
    <recommendedName>
        <fullName evidence="16">DNA polymerase IV</fullName>
        <shortName evidence="16">Pol IV</shortName>
        <ecNumber evidence="16">2.7.7.7</ecNumber>
    </recommendedName>
</protein>
<keyword evidence="9 16" id="KW-0479">Metal-binding</keyword>
<dbReference type="HAMAP" id="MF_01113">
    <property type="entry name" value="DNApol_IV"/>
    <property type="match status" value="1"/>
</dbReference>
<dbReference type="PANTHER" id="PTHR11076:SF33">
    <property type="entry name" value="DNA POLYMERASE KAPPA"/>
    <property type="match status" value="1"/>
</dbReference>
<feature type="binding site" evidence="16">
    <location>
        <position position="100"/>
    </location>
    <ligand>
        <name>Mg(2+)</name>
        <dbReference type="ChEBI" id="CHEBI:18420"/>
    </ligand>
</feature>
<keyword evidence="13 16" id="KW-0238">DNA-binding</keyword>
<dbReference type="GO" id="GO:0006261">
    <property type="term" value="P:DNA-templated DNA replication"/>
    <property type="evidence" value="ECO:0007669"/>
    <property type="project" value="UniProtKB-UniRule"/>
</dbReference>
<name>A0A517R1J2_9PLAN</name>
<comment type="function">
    <text evidence="16">Poorly processive, error-prone DNA polymerase involved in untargeted mutagenesis. Copies undamaged DNA at stalled replication forks, which arise in vivo from mismatched or misaligned primer ends. These misaligned primers can be extended by PolIV. Exhibits no 3'-5' exonuclease (proofreading) activity. May be involved in translesional synthesis, in conjunction with the beta clamp from PolIII.</text>
</comment>
<evidence type="ECO:0000256" key="5">
    <source>
        <dbReference type="ARBA" id="ARBA00022490"/>
    </source>
</evidence>
<comment type="cofactor">
    <cofactor evidence="16">
        <name>Mg(2+)</name>
        <dbReference type="ChEBI" id="CHEBI:18420"/>
    </cofactor>
    <text evidence="16">Binds 2 magnesium ions per subunit.</text>
</comment>
<dbReference type="GO" id="GO:0000287">
    <property type="term" value="F:magnesium ion binding"/>
    <property type="evidence" value="ECO:0007669"/>
    <property type="project" value="UniProtKB-UniRule"/>
</dbReference>
<dbReference type="InterPro" id="IPR022880">
    <property type="entry name" value="DNApol_IV"/>
</dbReference>
<dbReference type="FunFam" id="3.30.1490.100:FF:000004">
    <property type="entry name" value="DNA polymerase IV"/>
    <property type="match status" value="1"/>
</dbReference>
<evidence type="ECO:0000256" key="10">
    <source>
        <dbReference type="ARBA" id="ARBA00022763"/>
    </source>
</evidence>
<accession>A0A517R1J2</accession>
<evidence type="ECO:0000256" key="13">
    <source>
        <dbReference type="ARBA" id="ARBA00023125"/>
    </source>
</evidence>
<dbReference type="InterPro" id="IPR043128">
    <property type="entry name" value="Rev_trsase/Diguanyl_cyclase"/>
</dbReference>
<evidence type="ECO:0000256" key="4">
    <source>
        <dbReference type="ARBA" id="ARBA00022457"/>
    </source>
</evidence>
<dbReference type="EMBL" id="CP036268">
    <property type="protein sequence ID" value="QDT37742.1"/>
    <property type="molecule type" value="Genomic_DNA"/>
</dbReference>
<dbReference type="NCBIfam" id="NF002677">
    <property type="entry name" value="PRK02406.1"/>
    <property type="match status" value="1"/>
</dbReference>
<dbReference type="Pfam" id="PF11798">
    <property type="entry name" value="IMS_HHH"/>
    <property type="match status" value="1"/>
</dbReference>
<dbReference type="SUPFAM" id="SSF100879">
    <property type="entry name" value="Lesion bypass DNA polymerase (Y-family), little finger domain"/>
    <property type="match status" value="1"/>
</dbReference>
<dbReference type="Gene3D" id="3.30.1490.100">
    <property type="entry name" value="DNA polymerase, Y-family, little finger domain"/>
    <property type="match status" value="1"/>
</dbReference>
<evidence type="ECO:0000256" key="1">
    <source>
        <dbReference type="ARBA" id="ARBA00004496"/>
    </source>
</evidence>
<dbReference type="GO" id="GO:0009432">
    <property type="term" value="P:SOS response"/>
    <property type="evidence" value="ECO:0007669"/>
    <property type="project" value="TreeGrafter"/>
</dbReference>
<keyword evidence="10 16" id="KW-0227">DNA damage</keyword>
<dbReference type="InterPro" id="IPR050116">
    <property type="entry name" value="DNA_polymerase-Y"/>
</dbReference>